<dbReference type="SMART" id="SM00636">
    <property type="entry name" value="Glyco_18"/>
    <property type="match status" value="1"/>
</dbReference>
<keyword evidence="7 9" id="KW-0326">Glycosidase</keyword>
<dbReference type="CDD" id="cd06548">
    <property type="entry name" value="GH18_chitinase"/>
    <property type="match status" value="1"/>
</dbReference>
<evidence type="ECO:0000256" key="6">
    <source>
        <dbReference type="ARBA" id="ARBA00023277"/>
    </source>
</evidence>
<evidence type="ECO:0000256" key="10">
    <source>
        <dbReference type="SAM" id="SignalP"/>
    </source>
</evidence>
<accession>A0A1L7XAZ7</accession>
<keyword evidence="5" id="KW-0146">Chitin degradation</keyword>
<feature type="domain" description="GH18" evidence="11">
    <location>
        <begin position="41"/>
        <end position="409"/>
    </location>
</feature>
<name>A0A1L7XAZ7_9HELO</name>
<keyword evidence="10" id="KW-0732">Signal</keyword>
<dbReference type="SUPFAM" id="SSF51445">
    <property type="entry name" value="(Trans)glycosidases"/>
    <property type="match status" value="1"/>
</dbReference>
<comment type="catalytic activity">
    <reaction evidence="1">
        <text>Random endo-hydrolysis of N-acetyl-beta-D-glucosaminide (1-&gt;4)-beta-linkages in chitin and chitodextrins.</text>
        <dbReference type="EC" id="3.2.1.14"/>
    </reaction>
</comment>
<evidence type="ECO:0000256" key="3">
    <source>
        <dbReference type="ARBA" id="ARBA00012729"/>
    </source>
</evidence>
<evidence type="ECO:0000256" key="4">
    <source>
        <dbReference type="ARBA" id="ARBA00022801"/>
    </source>
</evidence>
<keyword evidence="4 9" id="KW-0378">Hydrolase</keyword>
<dbReference type="InterPro" id="IPR001223">
    <property type="entry name" value="Glyco_hydro18_cat"/>
</dbReference>
<dbReference type="Pfam" id="PF00704">
    <property type="entry name" value="Glyco_hydro_18"/>
    <property type="match status" value="1"/>
</dbReference>
<feature type="signal peptide" evidence="10">
    <location>
        <begin position="1"/>
        <end position="18"/>
    </location>
</feature>
<reference evidence="12 13" key="1">
    <citation type="submission" date="2016-03" db="EMBL/GenBank/DDBJ databases">
        <authorList>
            <person name="Ploux O."/>
        </authorList>
    </citation>
    <scope>NUCLEOTIDE SEQUENCE [LARGE SCALE GENOMIC DNA]</scope>
    <source>
        <strain evidence="12 13">UAMH 11012</strain>
    </source>
</reference>
<dbReference type="GO" id="GO:0006032">
    <property type="term" value="P:chitin catabolic process"/>
    <property type="evidence" value="ECO:0007669"/>
    <property type="project" value="UniProtKB-KW"/>
</dbReference>
<evidence type="ECO:0000256" key="5">
    <source>
        <dbReference type="ARBA" id="ARBA00023024"/>
    </source>
</evidence>
<dbReference type="AlphaFoldDB" id="A0A1L7XAZ7"/>
<keyword evidence="6" id="KW-0119">Carbohydrate metabolism</keyword>
<protein>
    <recommendedName>
        <fullName evidence="3">chitinase</fullName>
        <ecNumber evidence="3">3.2.1.14</ecNumber>
    </recommendedName>
</protein>
<organism evidence="12 13">
    <name type="scientific">Phialocephala subalpina</name>
    <dbReference type="NCBI Taxonomy" id="576137"/>
    <lineage>
        <taxon>Eukaryota</taxon>
        <taxon>Fungi</taxon>
        <taxon>Dikarya</taxon>
        <taxon>Ascomycota</taxon>
        <taxon>Pezizomycotina</taxon>
        <taxon>Leotiomycetes</taxon>
        <taxon>Helotiales</taxon>
        <taxon>Mollisiaceae</taxon>
        <taxon>Phialocephala</taxon>
        <taxon>Phialocephala fortinii species complex</taxon>
    </lineage>
</organism>
<dbReference type="SUPFAM" id="SSF54556">
    <property type="entry name" value="Chitinase insertion domain"/>
    <property type="match status" value="1"/>
</dbReference>
<dbReference type="OrthoDB" id="76388at2759"/>
<dbReference type="GO" id="GO:0008843">
    <property type="term" value="F:endochitinase activity"/>
    <property type="evidence" value="ECO:0007669"/>
    <property type="project" value="UniProtKB-EC"/>
</dbReference>
<evidence type="ECO:0000313" key="12">
    <source>
        <dbReference type="EMBL" id="CZR62192.1"/>
    </source>
</evidence>
<evidence type="ECO:0000259" key="11">
    <source>
        <dbReference type="PROSITE" id="PS51910"/>
    </source>
</evidence>
<dbReference type="PANTHER" id="PTHR11177:SF317">
    <property type="entry name" value="CHITINASE 12-RELATED"/>
    <property type="match status" value="1"/>
</dbReference>
<evidence type="ECO:0000256" key="8">
    <source>
        <dbReference type="ARBA" id="ARBA00023326"/>
    </source>
</evidence>
<dbReference type="GO" id="GO:0000272">
    <property type="term" value="P:polysaccharide catabolic process"/>
    <property type="evidence" value="ECO:0007669"/>
    <property type="project" value="UniProtKB-KW"/>
</dbReference>
<evidence type="ECO:0000256" key="2">
    <source>
        <dbReference type="ARBA" id="ARBA00008682"/>
    </source>
</evidence>
<proteinExistence type="inferred from homology"/>
<comment type="similarity">
    <text evidence="2">Belongs to the glycosyl hydrolase 18 family. Chitinase class V subfamily.</text>
</comment>
<dbReference type="GO" id="GO:0005576">
    <property type="term" value="C:extracellular region"/>
    <property type="evidence" value="ECO:0007669"/>
    <property type="project" value="TreeGrafter"/>
</dbReference>
<dbReference type="InterPro" id="IPR017853">
    <property type="entry name" value="GH"/>
</dbReference>
<evidence type="ECO:0000256" key="7">
    <source>
        <dbReference type="ARBA" id="ARBA00023295"/>
    </source>
</evidence>
<evidence type="ECO:0000313" key="13">
    <source>
        <dbReference type="Proteomes" id="UP000184330"/>
    </source>
</evidence>
<dbReference type="InterPro" id="IPR011583">
    <property type="entry name" value="Chitinase_II/V-like_cat"/>
</dbReference>
<feature type="chain" id="PRO_5011978815" description="chitinase" evidence="10">
    <location>
        <begin position="19"/>
        <end position="436"/>
    </location>
</feature>
<dbReference type="InterPro" id="IPR050314">
    <property type="entry name" value="Glycosyl_Hydrlase_18"/>
</dbReference>
<dbReference type="EMBL" id="FJOG01000020">
    <property type="protein sequence ID" value="CZR62192.1"/>
    <property type="molecule type" value="Genomic_DNA"/>
</dbReference>
<dbReference type="InterPro" id="IPR001579">
    <property type="entry name" value="Glyco_hydro_18_chit_AS"/>
</dbReference>
<evidence type="ECO:0000256" key="1">
    <source>
        <dbReference type="ARBA" id="ARBA00000822"/>
    </source>
</evidence>
<dbReference type="EC" id="3.2.1.14" evidence="3"/>
<dbReference type="Gene3D" id="3.10.50.10">
    <property type="match status" value="1"/>
</dbReference>
<dbReference type="Proteomes" id="UP000184330">
    <property type="component" value="Unassembled WGS sequence"/>
</dbReference>
<gene>
    <name evidence="12" type="ORF">PAC_12089</name>
</gene>
<evidence type="ECO:0000256" key="9">
    <source>
        <dbReference type="RuleBase" id="RU000489"/>
    </source>
</evidence>
<dbReference type="STRING" id="576137.A0A1L7XAZ7"/>
<dbReference type="GO" id="GO:0008061">
    <property type="term" value="F:chitin binding"/>
    <property type="evidence" value="ECO:0007669"/>
    <property type="project" value="InterPro"/>
</dbReference>
<sequence length="436" mass="47717">MHCTALLSVIFYCGAVLSTPLSSSLGRYSRYASRRAESTGLRAVGYFGNWDIYARNFFVTDIDVSQLTHLIYSFANIDNTTGEVLLSDEWADLQYAYPGDDTTANGTNVYGGIKQMFLLKKKNRSLKTMLSVLGATYSAYFSPILASESLRANFATTALKLMTDLGFDGIDIDYEYVQNSTEAWQMVDLLSKLRSGMDVISSNTSCSPFLLSYASPAGPLKYTQLDMAGMDQYLDFWNYMGFDYAGSWDTIAGHSSNLFASSDNPLSTPFNTSTAINYYLTTGGVPASKINLGSPLYAHAFAGTEGPGKPFNGTGTEGSFGIAGTWDYKALPVEGYNATVYNSKKIGASWSYDSAKKYMISYDTPAIAKQKAGWIMKMGLGGSMWWEVSMDKNGTESLIGSTVKTFGGKKALDSSKNHLSYPTSKYENLRKGFPEE</sequence>
<dbReference type="InterPro" id="IPR029070">
    <property type="entry name" value="Chitinase_insertion_sf"/>
</dbReference>
<dbReference type="PANTHER" id="PTHR11177">
    <property type="entry name" value="CHITINASE"/>
    <property type="match status" value="1"/>
</dbReference>
<dbReference type="PROSITE" id="PS01095">
    <property type="entry name" value="GH18_1"/>
    <property type="match status" value="1"/>
</dbReference>
<keyword evidence="13" id="KW-1185">Reference proteome</keyword>
<dbReference type="Gene3D" id="3.20.20.80">
    <property type="entry name" value="Glycosidases"/>
    <property type="match status" value="1"/>
</dbReference>
<keyword evidence="8" id="KW-0624">Polysaccharide degradation</keyword>
<dbReference type="PROSITE" id="PS51910">
    <property type="entry name" value="GH18_2"/>
    <property type="match status" value="1"/>
</dbReference>